<sequence length="129" mass="15067">MPGVTLRGESSLGSYTGKVSRKGDAPSILGGRYWDVGLDDDSVHCELEGRREKVAMFMHREAVMIPIIGGGHYYMPTGRFQQMQIEHFRDMFIWYLDQFDEDPTEQQVIRPLEDHMMLLRFSRRTQLRI</sequence>
<accession>A0A8K0HPL5</accession>
<proteinExistence type="predicted"/>
<dbReference type="EMBL" id="VOIH02000001">
    <property type="protein sequence ID" value="KAF3455823.1"/>
    <property type="molecule type" value="Genomic_DNA"/>
</dbReference>
<protein>
    <submittedName>
        <fullName evidence="1">Uncharacterized protein</fullName>
    </submittedName>
</protein>
<organism evidence="1 2">
    <name type="scientific">Rhamnella rubrinervis</name>
    <dbReference type="NCBI Taxonomy" id="2594499"/>
    <lineage>
        <taxon>Eukaryota</taxon>
        <taxon>Viridiplantae</taxon>
        <taxon>Streptophyta</taxon>
        <taxon>Embryophyta</taxon>
        <taxon>Tracheophyta</taxon>
        <taxon>Spermatophyta</taxon>
        <taxon>Magnoliopsida</taxon>
        <taxon>eudicotyledons</taxon>
        <taxon>Gunneridae</taxon>
        <taxon>Pentapetalae</taxon>
        <taxon>rosids</taxon>
        <taxon>fabids</taxon>
        <taxon>Rosales</taxon>
        <taxon>Rhamnaceae</taxon>
        <taxon>rhamnoid group</taxon>
        <taxon>Rhamneae</taxon>
        <taxon>Rhamnella</taxon>
    </lineage>
</organism>
<dbReference type="AlphaFoldDB" id="A0A8K0HPL5"/>
<reference evidence="1" key="1">
    <citation type="submission" date="2020-03" db="EMBL/GenBank/DDBJ databases">
        <title>A high-quality chromosome-level genome assembly of a woody plant with both climbing and erect habits, Rhamnella rubrinervis.</title>
        <authorList>
            <person name="Lu Z."/>
            <person name="Yang Y."/>
            <person name="Zhu X."/>
            <person name="Sun Y."/>
        </authorList>
    </citation>
    <scope>NUCLEOTIDE SEQUENCE</scope>
    <source>
        <strain evidence="1">BYM</strain>
        <tissue evidence="1">Leaf</tissue>
    </source>
</reference>
<evidence type="ECO:0000313" key="2">
    <source>
        <dbReference type="Proteomes" id="UP000796880"/>
    </source>
</evidence>
<keyword evidence="2" id="KW-1185">Reference proteome</keyword>
<dbReference type="Proteomes" id="UP000796880">
    <property type="component" value="Unassembled WGS sequence"/>
</dbReference>
<name>A0A8K0HPL5_9ROSA</name>
<gene>
    <name evidence="1" type="ORF">FNV43_RR00465</name>
</gene>
<evidence type="ECO:0000313" key="1">
    <source>
        <dbReference type="EMBL" id="KAF3455823.1"/>
    </source>
</evidence>
<comment type="caution">
    <text evidence="1">The sequence shown here is derived from an EMBL/GenBank/DDBJ whole genome shotgun (WGS) entry which is preliminary data.</text>
</comment>